<evidence type="ECO:0000259" key="8">
    <source>
        <dbReference type="Pfam" id="PF17805"/>
    </source>
</evidence>
<accession>A0ABS6ZS52</accession>
<reference evidence="10 11" key="1">
    <citation type="submission" date="2021-07" db="EMBL/GenBank/DDBJ databases">
        <authorList>
            <person name="So Y."/>
        </authorList>
    </citation>
    <scope>NUCLEOTIDE SEQUENCE [LARGE SCALE GENOMIC DNA]</scope>
    <source>
        <strain evidence="10 11">Y3S6</strain>
    </source>
</reference>
<dbReference type="Gene3D" id="3.30.70.3460">
    <property type="match status" value="1"/>
</dbReference>
<comment type="function">
    <text evidence="6">Involved in heme d1 biosynthesis. Catalyzes the decarboxylation of siroheme into didecarboxysiroheme.</text>
</comment>
<feature type="domain" description="Siroheme decarboxylase NirL-like HTH" evidence="9">
    <location>
        <begin position="19"/>
        <end position="65"/>
    </location>
</feature>
<dbReference type="EMBL" id="JAHYCA010000006">
    <property type="protein sequence ID" value="MBW6392685.1"/>
    <property type="molecule type" value="Genomic_DNA"/>
</dbReference>
<dbReference type="PANTHER" id="PTHR43413:SF1">
    <property type="entry name" value="SIROHEME DECARBOXYLASE NIRL SUBUNIT"/>
    <property type="match status" value="1"/>
</dbReference>
<comment type="caution">
    <text evidence="10">The sequence shown here is derived from an EMBL/GenBank/DDBJ whole genome shotgun (WGS) entry which is preliminary data.</text>
</comment>
<dbReference type="EC" id="4.1.1.111" evidence="5"/>
<evidence type="ECO:0000256" key="1">
    <source>
        <dbReference type="ARBA" id="ARBA00023239"/>
    </source>
</evidence>
<protein>
    <recommendedName>
        <fullName evidence="5">siroheme decarboxylase</fullName>
        <ecNumber evidence="5">4.1.1.111</ecNumber>
    </recommendedName>
</protein>
<comment type="pathway">
    <text evidence="2">Porphyrin-containing compound metabolism.</text>
</comment>
<keyword evidence="11" id="KW-1185">Reference proteome</keyword>
<comment type="subunit">
    <text evidence="4">Probably forms a complex composed of NirD, NirL, NirG and NirH. All proteins are required for the total conversion of siroheme to didecarboxysiroheme.</text>
</comment>
<dbReference type="InterPro" id="IPR040523">
    <property type="entry name" value="AsnC_trans_reg2"/>
</dbReference>
<evidence type="ECO:0000256" key="2">
    <source>
        <dbReference type="ARBA" id="ARBA00023444"/>
    </source>
</evidence>
<evidence type="ECO:0000256" key="4">
    <source>
        <dbReference type="ARBA" id="ARBA00023465"/>
    </source>
</evidence>
<evidence type="ECO:0000256" key="5">
    <source>
        <dbReference type="ARBA" id="ARBA00023471"/>
    </source>
</evidence>
<evidence type="ECO:0000313" key="11">
    <source>
        <dbReference type="Proteomes" id="UP000769617"/>
    </source>
</evidence>
<evidence type="ECO:0000313" key="10">
    <source>
        <dbReference type="EMBL" id="MBW6392685.1"/>
    </source>
</evidence>
<name>A0ABS6ZS52_9GAMM</name>
<evidence type="ECO:0000256" key="3">
    <source>
        <dbReference type="ARBA" id="ARBA00023457"/>
    </source>
</evidence>
<evidence type="ECO:0000256" key="7">
    <source>
        <dbReference type="ARBA" id="ARBA00048470"/>
    </source>
</evidence>
<dbReference type="Pfam" id="PF22451">
    <property type="entry name" value="NirdL-like_HTH"/>
    <property type="match status" value="1"/>
</dbReference>
<feature type="domain" description="Siroheme decarboxylase AsnC-like ligand binding" evidence="8">
    <location>
        <begin position="75"/>
        <end position="163"/>
    </location>
</feature>
<evidence type="ECO:0000259" key="9">
    <source>
        <dbReference type="Pfam" id="PF22451"/>
    </source>
</evidence>
<gene>
    <name evidence="10" type="ORF">KPL81_16140</name>
</gene>
<dbReference type="RefSeq" id="WP_219793059.1">
    <property type="nucleotide sequence ID" value="NZ_JAHYCA010000006.1"/>
</dbReference>
<sequence length="177" mass="19901">MSVSTSLFEAAANGLDERDRAIVLATQAGLPLVPDPWGAVGGPLGMAADEVRVRMQRMVETGVIRRIAAVPNHYRLGYVANGMSVWDVDDAHVERLGREIAAVPGVSHCYRRPRHLPEWPYNLFVMLHGHERQEVERQAEALRERLGDACRDHRILYSSRILKKTGLRLGRRPVPPR</sequence>
<keyword evidence="1" id="KW-0456">Lyase</keyword>
<dbReference type="PANTHER" id="PTHR43413">
    <property type="entry name" value="TRANSCRIPTIONAL REGULATOR, ASNC FAMILY"/>
    <property type="match status" value="1"/>
</dbReference>
<organism evidence="10 11">
    <name type="scientific">Billgrantia antri</name>
    <dbReference type="NCBI Taxonomy" id="2846777"/>
    <lineage>
        <taxon>Bacteria</taxon>
        <taxon>Pseudomonadati</taxon>
        <taxon>Pseudomonadota</taxon>
        <taxon>Gammaproteobacteria</taxon>
        <taxon>Oceanospirillales</taxon>
        <taxon>Halomonadaceae</taxon>
        <taxon>Billgrantia</taxon>
    </lineage>
</organism>
<proteinExistence type="inferred from homology"/>
<comment type="similarity">
    <text evidence="3">Belongs to the Ahb/Nir family.</text>
</comment>
<dbReference type="Pfam" id="PF17805">
    <property type="entry name" value="AsnC_trans_reg2"/>
    <property type="match status" value="1"/>
</dbReference>
<comment type="catalytic activity">
    <reaction evidence="7">
        <text>siroheme + 2 H(+) = 12,18-didecarboxysiroheme + 2 CO2</text>
        <dbReference type="Rhea" id="RHEA:19093"/>
        <dbReference type="ChEBI" id="CHEBI:15378"/>
        <dbReference type="ChEBI" id="CHEBI:16526"/>
        <dbReference type="ChEBI" id="CHEBI:60052"/>
        <dbReference type="ChEBI" id="CHEBI:140497"/>
        <dbReference type="EC" id="4.1.1.111"/>
    </reaction>
</comment>
<dbReference type="InterPro" id="IPR053953">
    <property type="entry name" value="NirdL-like_HTH"/>
</dbReference>
<dbReference type="InterPro" id="IPR050684">
    <property type="entry name" value="HTH-Siroheme_Decarb"/>
</dbReference>
<evidence type="ECO:0000256" key="6">
    <source>
        <dbReference type="ARBA" id="ARBA00045291"/>
    </source>
</evidence>
<dbReference type="Proteomes" id="UP000769617">
    <property type="component" value="Unassembled WGS sequence"/>
</dbReference>